<dbReference type="STRING" id="223786.SAMN05216234_11229"/>
<keyword evidence="7 10" id="KW-0460">Magnesium</keyword>
<keyword evidence="8 10" id="KW-0630">Potassium</keyword>
<organism evidence="13 14">
    <name type="scientific">Hydrogenimonas thermophila</name>
    <dbReference type="NCBI Taxonomy" id="223786"/>
    <lineage>
        <taxon>Bacteria</taxon>
        <taxon>Pseudomonadati</taxon>
        <taxon>Campylobacterota</taxon>
        <taxon>Epsilonproteobacteria</taxon>
        <taxon>Campylobacterales</taxon>
        <taxon>Hydrogenimonadaceae</taxon>
        <taxon>Hydrogenimonas</taxon>
    </lineage>
</organism>
<evidence type="ECO:0000259" key="12">
    <source>
        <dbReference type="PROSITE" id="PS51709"/>
    </source>
</evidence>
<dbReference type="Pfam" id="PF10396">
    <property type="entry name" value="TrmE_N"/>
    <property type="match status" value="1"/>
</dbReference>
<dbReference type="InterPro" id="IPR025867">
    <property type="entry name" value="MnmE_helical"/>
</dbReference>
<dbReference type="InterPro" id="IPR027368">
    <property type="entry name" value="MnmE_dom2"/>
</dbReference>
<feature type="binding site" evidence="10">
    <location>
        <position position="447"/>
    </location>
    <ligand>
        <name>(6S)-5-formyl-5,6,7,8-tetrahydrofolate</name>
        <dbReference type="ChEBI" id="CHEBI:57457"/>
    </ligand>
</feature>
<dbReference type="NCBIfam" id="NF003661">
    <property type="entry name" value="PRK05291.1-3"/>
    <property type="match status" value="1"/>
</dbReference>
<dbReference type="PROSITE" id="PS51709">
    <property type="entry name" value="G_TRME"/>
    <property type="match status" value="1"/>
</dbReference>
<dbReference type="NCBIfam" id="TIGR00450">
    <property type="entry name" value="mnmE_trmE_thdF"/>
    <property type="match status" value="1"/>
</dbReference>
<dbReference type="FunFam" id="3.30.1360.120:FF:000003">
    <property type="entry name" value="tRNA modification GTPase MnmE"/>
    <property type="match status" value="1"/>
</dbReference>
<dbReference type="GO" id="GO:0046872">
    <property type="term" value="F:metal ion binding"/>
    <property type="evidence" value="ECO:0007669"/>
    <property type="project" value="UniProtKB-KW"/>
</dbReference>
<evidence type="ECO:0000256" key="7">
    <source>
        <dbReference type="ARBA" id="ARBA00022842"/>
    </source>
</evidence>
<keyword evidence="14" id="KW-1185">Reference proteome</keyword>
<dbReference type="GO" id="GO:0003924">
    <property type="term" value="F:GTPase activity"/>
    <property type="evidence" value="ECO:0007669"/>
    <property type="project" value="UniProtKB-UniRule"/>
</dbReference>
<dbReference type="FunFam" id="3.40.50.300:FF:001376">
    <property type="entry name" value="tRNA modification GTPase MnmE"/>
    <property type="match status" value="1"/>
</dbReference>
<evidence type="ECO:0000256" key="8">
    <source>
        <dbReference type="ARBA" id="ARBA00022958"/>
    </source>
</evidence>
<feature type="binding site" evidence="10">
    <location>
        <position position="224"/>
    </location>
    <ligand>
        <name>K(+)</name>
        <dbReference type="ChEBI" id="CHEBI:29103"/>
    </ligand>
</feature>
<feature type="binding site" evidence="10">
    <location>
        <position position="79"/>
    </location>
    <ligand>
        <name>(6S)-5-formyl-5,6,7,8-tetrahydrofolate</name>
        <dbReference type="ChEBI" id="CHEBI:57457"/>
    </ligand>
</feature>
<proteinExistence type="inferred from homology"/>
<evidence type="ECO:0000256" key="10">
    <source>
        <dbReference type="HAMAP-Rule" id="MF_00379"/>
    </source>
</evidence>
<feature type="binding site" evidence="10">
    <location>
        <position position="248"/>
    </location>
    <ligand>
        <name>K(+)</name>
        <dbReference type="ChEBI" id="CHEBI:29103"/>
    </ligand>
</feature>
<evidence type="ECO:0000256" key="9">
    <source>
        <dbReference type="ARBA" id="ARBA00023134"/>
    </source>
</evidence>
<dbReference type="OrthoDB" id="9805918at2"/>
<feature type="binding site" evidence="10">
    <location>
        <position position="249"/>
    </location>
    <ligand>
        <name>Mg(2+)</name>
        <dbReference type="ChEBI" id="CHEBI:18420"/>
    </ligand>
</feature>
<dbReference type="HAMAP" id="MF_00379">
    <property type="entry name" value="GTPase_MnmE"/>
    <property type="match status" value="1"/>
</dbReference>
<dbReference type="GO" id="GO:0042802">
    <property type="term" value="F:identical protein binding"/>
    <property type="evidence" value="ECO:0007669"/>
    <property type="project" value="UniProtKB-ARBA"/>
</dbReference>
<evidence type="ECO:0000256" key="4">
    <source>
        <dbReference type="ARBA" id="ARBA00022723"/>
    </source>
</evidence>
<sequence length="447" mass="49669">MSDTIAAVATASGVGSVAIVRVSGDNALDIAKKVTKRETFSPRYAHLSSLYNQNDELIDEAIVIWFKAPHSFTTEDVVEFQCHGGSIVAEKILETVLFYGARLAEPGEFTRRAFLGGRIDLTEAEAIAKLIEAKSDETAKILARQMKGELREFVDDVREKLLRAVAFAEVTIDYAEEDLPDDIVNNILHQLEEIELKIGQIVSSSERRRGMIEGFKVSIVGKPNVGKSSLLNAMLGYKRAIVSDIAGTTRDTIEEQIRVGSHLIRIIDTAGIRDSSDTIEKIGIERSVEAIEQSDIVIAIFDVSRTWDEEDEQILSLLEKSGNNKEIIVALNKIDLPKKLDTKKLEQFNPLQLSQDNKAEQIFSELEKRLSKMAQGDELLLISARQIEAVKRARSAISQAKEPLLMGELEIFTFHLNDAISAISSISKPVDFNDIMDKMFGEFCLGK</sequence>
<dbReference type="CDD" id="cd04164">
    <property type="entry name" value="trmE"/>
    <property type="match status" value="1"/>
</dbReference>
<evidence type="ECO:0000256" key="5">
    <source>
        <dbReference type="ARBA" id="ARBA00022741"/>
    </source>
</evidence>
<dbReference type="GO" id="GO:0002098">
    <property type="term" value="P:tRNA wobble uridine modification"/>
    <property type="evidence" value="ECO:0007669"/>
    <property type="project" value="TreeGrafter"/>
</dbReference>
<dbReference type="InterPro" id="IPR018948">
    <property type="entry name" value="GTP-bd_TrmE_N"/>
</dbReference>
<comment type="caution">
    <text evidence="10">Lacks conserved residue(s) required for the propagation of feature annotation.</text>
</comment>
<dbReference type="InterPro" id="IPR027417">
    <property type="entry name" value="P-loop_NTPase"/>
</dbReference>
<gene>
    <name evidence="10" type="primary">mnmE</name>
    <name evidence="10" type="synonym">trmE</name>
    <name evidence="13" type="ORF">SAMN05216234_11229</name>
</gene>
<feature type="binding site" evidence="10">
    <location>
        <position position="118"/>
    </location>
    <ligand>
        <name>(6S)-5-formyl-5,6,7,8-tetrahydrofolate</name>
        <dbReference type="ChEBI" id="CHEBI:57457"/>
    </ligand>
</feature>
<dbReference type="InterPro" id="IPR005225">
    <property type="entry name" value="Small_GTP-bd"/>
</dbReference>
<dbReference type="GO" id="GO:0005525">
    <property type="term" value="F:GTP binding"/>
    <property type="evidence" value="ECO:0007669"/>
    <property type="project" value="UniProtKB-UniRule"/>
</dbReference>
<keyword evidence="4 10" id="KW-0479">Metal-binding</keyword>
<comment type="function">
    <text evidence="10">Exhibits a very high intrinsic GTPase hydrolysis rate. Involved in the addition of a carboxymethylaminomethyl (cmnm) group at the wobble position (U34) of certain tRNAs, forming tRNA-cmnm(5)s(2)U34.</text>
</comment>
<evidence type="ECO:0000256" key="11">
    <source>
        <dbReference type="RuleBase" id="RU003313"/>
    </source>
</evidence>
<dbReference type="Gene3D" id="3.40.50.300">
    <property type="entry name" value="P-loop containing nucleotide triphosphate hydrolases"/>
    <property type="match status" value="1"/>
</dbReference>
<feature type="binding site" evidence="10">
    <location>
        <begin position="224"/>
        <end position="229"/>
    </location>
    <ligand>
        <name>GTP</name>
        <dbReference type="ChEBI" id="CHEBI:37565"/>
    </ligand>
</feature>
<dbReference type="SUPFAM" id="SSF52540">
    <property type="entry name" value="P-loop containing nucleoside triphosphate hydrolases"/>
    <property type="match status" value="1"/>
</dbReference>
<dbReference type="Pfam" id="PF01926">
    <property type="entry name" value="MMR_HSR1"/>
    <property type="match status" value="1"/>
</dbReference>
<comment type="subcellular location">
    <subcellularLocation>
        <location evidence="10">Cytoplasm</location>
    </subcellularLocation>
</comment>
<dbReference type="Gene3D" id="3.30.1360.120">
    <property type="entry name" value="Probable tRNA modification gtpase trme, domain 1"/>
    <property type="match status" value="1"/>
</dbReference>
<dbReference type="InterPro" id="IPR031168">
    <property type="entry name" value="G_TrmE"/>
</dbReference>
<keyword evidence="6 10" id="KW-0378">Hydrolase</keyword>
<keyword evidence="9 10" id="KW-0342">GTP-binding</keyword>
<evidence type="ECO:0000313" key="14">
    <source>
        <dbReference type="Proteomes" id="UP000199227"/>
    </source>
</evidence>
<keyword evidence="2 10" id="KW-0963">Cytoplasm</keyword>
<protein>
    <recommendedName>
        <fullName evidence="10">tRNA modification GTPase MnmE</fullName>
        <ecNumber evidence="10">3.6.-.-</ecNumber>
    </recommendedName>
</protein>
<dbReference type="PANTHER" id="PTHR42714">
    <property type="entry name" value="TRNA MODIFICATION GTPASE GTPBP3"/>
    <property type="match status" value="1"/>
</dbReference>
<evidence type="ECO:0000313" key="13">
    <source>
        <dbReference type="EMBL" id="SFP25509.1"/>
    </source>
</evidence>
<dbReference type="Proteomes" id="UP000199227">
    <property type="component" value="Unassembled WGS sequence"/>
</dbReference>
<feature type="binding site" evidence="10">
    <location>
        <position position="243"/>
    </location>
    <ligand>
        <name>K(+)</name>
        <dbReference type="ChEBI" id="CHEBI:29103"/>
    </ligand>
</feature>
<dbReference type="InterPro" id="IPR006073">
    <property type="entry name" value="GTP-bd"/>
</dbReference>
<dbReference type="InterPro" id="IPR027266">
    <property type="entry name" value="TrmE/GcvT-like"/>
</dbReference>
<dbReference type="EC" id="3.6.-.-" evidence="10"/>
<dbReference type="AlphaFoldDB" id="A0A1I5NUM5"/>
<dbReference type="Gene3D" id="1.20.120.430">
    <property type="entry name" value="tRNA modification GTPase MnmE domain 2"/>
    <property type="match status" value="1"/>
</dbReference>
<name>A0A1I5NUM5_9BACT</name>
<feature type="binding site" evidence="10">
    <location>
        <position position="245"/>
    </location>
    <ligand>
        <name>K(+)</name>
        <dbReference type="ChEBI" id="CHEBI:29103"/>
    </ligand>
</feature>
<feature type="binding site" evidence="10">
    <location>
        <begin position="243"/>
        <end position="249"/>
    </location>
    <ligand>
        <name>GTP</name>
        <dbReference type="ChEBI" id="CHEBI:37565"/>
    </ligand>
</feature>
<dbReference type="CDD" id="cd14858">
    <property type="entry name" value="TrmE_N"/>
    <property type="match status" value="1"/>
</dbReference>
<dbReference type="RefSeq" id="WP_092911983.1">
    <property type="nucleotide sequence ID" value="NZ_FOXB01000012.1"/>
</dbReference>
<evidence type="ECO:0000256" key="1">
    <source>
        <dbReference type="ARBA" id="ARBA00011043"/>
    </source>
</evidence>
<comment type="cofactor">
    <cofactor evidence="10">
        <name>K(+)</name>
        <dbReference type="ChEBI" id="CHEBI:29103"/>
    </cofactor>
    <text evidence="10">Binds 1 potassium ion per subunit.</text>
</comment>
<evidence type="ECO:0000256" key="3">
    <source>
        <dbReference type="ARBA" id="ARBA00022694"/>
    </source>
</evidence>
<feature type="binding site" evidence="10">
    <location>
        <position position="21"/>
    </location>
    <ligand>
        <name>(6S)-5-formyl-5,6,7,8-tetrahydrofolate</name>
        <dbReference type="ChEBI" id="CHEBI:57457"/>
    </ligand>
</feature>
<comment type="similarity">
    <text evidence="1 10 11">Belongs to the TRAFAC class TrmE-Era-EngA-EngB-Septin-like GTPase superfamily. TrmE GTPase family.</text>
</comment>
<keyword evidence="5 10" id="KW-0547">Nucleotide-binding</keyword>
<dbReference type="GO" id="GO:0005829">
    <property type="term" value="C:cytosol"/>
    <property type="evidence" value="ECO:0007669"/>
    <property type="project" value="TreeGrafter"/>
</dbReference>
<dbReference type="GO" id="GO:0030488">
    <property type="term" value="P:tRNA methylation"/>
    <property type="evidence" value="ECO:0007669"/>
    <property type="project" value="TreeGrafter"/>
</dbReference>
<dbReference type="InterPro" id="IPR004520">
    <property type="entry name" value="GTPase_MnmE"/>
</dbReference>
<dbReference type="EMBL" id="FOXB01000012">
    <property type="protein sequence ID" value="SFP25509.1"/>
    <property type="molecule type" value="Genomic_DNA"/>
</dbReference>
<keyword evidence="3 10" id="KW-0819">tRNA processing</keyword>
<feature type="binding site" evidence="10">
    <location>
        <begin position="268"/>
        <end position="271"/>
    </location>
    <ligand>
        <name>GTP</name>
        <dbReference type="ChEBI" id="CHEBI:37565"/>
    </ligand>
</feature>
<accession>A0A1I5NUM5</accession>
<dbReference type="PANTHER" id="PTHR42714:SF2">
    <property type="entry name" value="TRNA MODIFICATION GTPASE GTPBP3, MITOCHONDRIAL"/>
    <property type="match status" value="1"/>
</dbReference>
<feature type="domain" description="TrmE-type G" evidence="12">
    <location>
        <begin position="214"/>
        <end position="375"/>
    </location>
</feature>
<dbReference type="Pfam" id="PF12631">
    <property type="entry name" value="MnmE_helical"/>
    <property type="match status" value="1"/>
</dbReference>
<feature type="binding site" evidence="10">
    <location>
        <position position="228"/>
    </location>
    <ligand>
        <name>Mg(2+)</name>
        <dbReference type="ChEBI" id="CHEBI:18420"/>
    </ligand>
</feature>
<dbReference type="NCBIfam" id="TIGR00231">
    <property type="entry name" value="small_GTP"/>
    <property type="match status" value="1"/>
</dbReference>
<evidence type="ECO:0000256" key="2">
    <source>
        <dbReference type="ARBA" id="ARBA00022490"/>
    </source>
</evidence>
<reference evidence="13 14" key="1">
    <citation type="submission" date="2016-10" db="EMBL/GenBank/DDBJ databases">
        <authorList>
            <person name="de Groot N.N."/>
        </authorList>
    </citation>
    <scope>NUCLEOTIDE SEQUENCE [LARGE SCALE GENOMIC DNA]</scope>
    <source>
        <strain evidence="13 14">EP1-55-1</strain>
    </source>
</reference>
<comment type="subunit">
    <text evidence="10">Homodimer. Heterotetramer of two MnmE and two MnmG subunits.</text>
</comment>
<evidence type="ECO:0000256" key="6">
    <source>
        <dbReference type="ARBA" id="ARBA00022801"/>
    </source>
</evidence>